<comment type="caution">
    <text evidence="2">The sequence shown here is derived from an EMBL/GenBank/DDBJ whole genome shotgun (WGS) entry which is preliminary data.</text>
</comment>
<dbReference type="Pfam" id="PF07735">
    <property type="entry name" value="FBA_2"/>
    <property type="match status" value="2"/>
</dbReference>
<evidence type="ECO:0000313" key="3">
    <source>
        <dbReference type="Proteomes" id="UP000230233"/>
    </source>
</evidence>
<gene>
    <name evidence="2" type="primary">Cnig_chr_IV.g12272</name>
    <name evidence="2" type="ORF">B9Z55_012272</name>
</gene>
<dbReference type="Proteomes" id="UP000230233">
    <property type="component" value="Chromosome IV"/>
</dbReference>
<dbReference type="PROSITE" id="PS50181">
    <property type="entry name" value="FBOX"/>
    <property type="match status" value="1"/>
</dbReference>
<evidence type="ECO:0000313" key="2">
    <source>
        <dbReference type="EMBL" id="PIC31642.1"/>
    </source>
</evidence>
<proteinExistence type="predicted"/>
<reference evidence="3" key="1">
    <citation type="submission" date="2017-10" db="EMBL/GenBank/DDBJ databases">
        <title>Rapid genome shrinkage in a self-fertile nematode reveals novel sperm competition proteins.</title>
        <authorList>
            <person name="Yin D."/>
            <person name="Schwarz E.M."/>
            <person name="Thomas C.G."/>
            <person name="Felde R.L."/>
            <person name="Korf I.F."/>
            <person name="Cutter A.D."/>
            <person name="Schartner C.M."/>
            <person name="Ralston E.J."/>
            <person name="Meyer B.J."/>
            <person name="Haag E.S."/>
        </authorList>
    </citation>
    <scope>NUCLEOTIDE SEQUENCE [LARGE SCALE GENOMIC DNA]</scope>
    <source>
        <strain evidence="3">JU1422</strain>
    </source>
</reference>
<dbReference type="InterPro" id="IPR012885">
    <property type="entry name" value="F-box_Sdz-33"/>
</dbReference>
<name>A0A2G5TWI7_9PELO</name>
<sequence length="716" mass="83445">MSVHEAEMAFLQLFEQLEIQSKSSKRRFPLLKLPRVVLLECIENLDIFEIIFFSLLSKRVKSIAKSVCLNLLDIHMSSTEKGPQIWFKLPNTPGLDWTIDYSTEIEVAAYPFFQSFFDGPHANHFLFIYDNGIEDLKQMVDHICEVFRSPISGIYIFDESHIEWIERIIKFQPTDRVWINKDIIKSVETLDRVFKNLKGTKYFRLESISIDENFQYKEPIPFRSITIDNSHWVTLSSILNGTNSIIRLYESKFTSKDINTILKEWQTGSKLRNLEFLLIQTTTSLDAAEVFEELNWTDGDEIDGRPTTVILFSLLSKRSKSISKHIHRNPLHIRLMYCSGGPINICLGPYTDPERWIIAYSNNKSPWEYPYFRSTLPDSKDNNFFALRYNRRSIEDSKRMTEHICEVLRSPIRDIQIAHQSIIEWIIKFQPTVRNVWIWNNAITSVGTLDRILKHLKVTDCVGFDSDSVAIKKKFQITEPLPSRSISIRNSYWLTVPAILNGNNSVIQLFDSKFTSKDVNTLLKEWLIGSKLRNLEYLSIHTTTLLDSDEVLKDLNWTDGDENDGRPNTVILFSLLSKRAKSIAKLVHWTPLDICLKTESPPEIQLKCSINPCREWYIEFNKEKESSEYPYFNSYMTGSREVNFLFLKDNGNAMEDLKQMTDHIGEVFRSPISGIDISEESLIEWIIKFQPTIRKVWIWNNVITSVGSYFKKSQSY</sequence>
<feature type="domain" description="F-box" evidence="1">
    <location>
        <begin position="27"/>
        <end position="89"/>
    </location>
</feature>
<dbReference type="Pfam" id="PF00646">
    <property type="entry name" value="F-box"/>
    <property type="match status" value="1"/>
</dbReference>
<accession>A0A2G5TWI7</accession>
<dbReference type="InterPro" id="IPR001810">
    <property type="entry name" value="F-box_dom"/>
</dbReference>
<protein>
    <recommendedName>
        <fullName evidence="1">F-box domain-containing protein</fullName>
    </recommendedName>
</protein>
<dbReference type="EMBL" id="PDUG01000004">
    <property type="protein sequence ID" value="PIC31642.1"/>
    <property type="molecule type" value="Genomic_DNA"/>
</dbReference>
<dbReference type="PANTHER" id="PTHR21503:SF8">
    <property type="entry name" value="F-BOX ASSOCIATED DOMAIN-CONTAINING PROTEIN-RELATED"/>
    <property type="match status" value="1"/>
</dbReference>
<organism evidence="2 3">
    <name type="scientific">Caenorhabditis nigoni</name>
    <dbReference type="NCBI Taxonomy" id="1611254"/>
    <lineage>
        <taxon>Eukaryota</taxon>
        <taxon>Metazoa</taxon>
        <taxon>Ecdysozoa</taxon>
        <taxon>Nematoda</taxon>
        <taxon>Chromadorea</taxon>
        <taxon>Rhabditida</taxon>
        <taxon>Rhabditina</taxon>
        <taxon>Rhabditomorpha</taxon>
        <taxon>Rhabditoidea</taxon>
        <taxon>Rhabditidae</taxon>
        <taxon>Peloderinae</taxon>
        <taxon>Caenorhabditis</taxon>
    </lineage>
</organism>
<dbReference type="AlphaFoldDB" id="A0A2G5TWI7"/>
<dbReference type="PANTHER" id="PTHR21503">
    <property type="entry name" value="F-BOX-CONTAINING HYPOTHETICAL PROTEIN C.ELEGANS"/>
    <property type="match status" value="1"/>
</dbReference>
<keyword evidence="3" id="KW-1185">Reference proteome</keyword>
<evidence type="ECO:0000259" key="1">
    <source>
        <dbReference type="PROSITE" id="PS50181"/>
    </source>
</evidence>